<organism evidence="3 4">
    <name type="scientific">Stentor coeruleus</name>
    <dbReference type="NCBI Taxonomy" id="5963"/>
    <lineage>
        <taxon>Eukaryota</taxon>
        <taxon>Sar</taxon>
        <taxon>Alveolata</taxon>
        <taxon>Ciliophora</taxon>
        <taxon>Postciliodesmatophora</taxon>
        <taxon>Heterotrichea</taxon>
        <taxon>Heterotrichida</taxon>
        <taxon>Stentoridae</taxon>
        <taxon>Stentor</taxon>
    </lineage>
</organism>
<protein>
    <recommendedName>
        <fullName evidence="5">Translin-associated factor X-interacting protein 1 N-terminal domain-containing protein</fullName>
    </recommendedName>
</protein>
<evidence type="ECO:0000313" key="4">
    <source>
        <dbReference type="Proteomes" id="UP000187209"/>
    </source>
</evidence>
<gene>
    <name evidence="3" type="ORF">SteCoe_14125</name>
</gene>
<evidence type="ECO:0000256" key="2">
    <source>
        <dbReference type="SAM" id="MobiDB-lite"/>
    </source>
</evidence>
<feature type="compositionally biased region" description="Polar residues" evidence="2">
    <location>
        <begin position="1"/>
        <end position="30"/>
    </location>
</feature>
<evidence type="ECO:0000256" key="1">
    <source>
        <dbReference type="SAM" id="Coils"/>
    </source>
</evidence>
<evidence type="ECO:0000313" key="3">
    <source>
        <dbReference type="EMBL" id="OMJ84734.1"/>
    </source>
</evidence>
<sequence length="368" mass="42157">MSSDIPTSSSLAKMASNKSPSKNDTTNQSFPHHHQKNRSIRNISNLSLLTIFSPYASKSNNQHKSLDKCSKNPKIILRKNIVKYPYSSSSLCVLKKISTSYDDQTSFTKYDKTSQKSSFDNTWGLLNDISSEKNYTGKIAIINKIFQKLIHENPGLEKTLKKIKDVYENALEEKNKIIISQQENIRKLENMKLELLNELESTIKDNKELIIKHNQINKNYTSIAARFNELTGLNLGQVAKNAEEYERVIKEHKKFKENLSLKEKELVFYKTQARKLTKVLSLIEKSGLSIEEICSSQIENFDSELLLELWVCDNHNLTSGRIHSTRPEIVPRLNLQNLDKKNLAQDSDTLSDRSENSIGEDTMIENKS</sequence>
<feature type="coiled-coil region" evidence="1">
    <location>
        <begin position="171"/>
        <end position="205"/>
    </location>
</feature>
<dbReference type="AlphaFoldDB" id="A0A1R2C6T1"/>
<dbReference type="EMBL" id="MPUH01000260">
    <property type="protein sequence ID" value="OMJ84734.1"/>
    <property type="molecule type" value="Genomic_DNA"/>
</dbReference>
<keyword evidence="1" id="KW-0175">Coiled coil</keyword>
<feature type="region of interest" description="Disordered" evidence="2">
    <location>
        <begin position="1"/>
        <end position="37"/>
    </location>
</feature>
<keyword evidence="4" id="KW-1185">Reference proteome</keyword>
<reference evidence="3 4" key="1">
    <citation type="submission" date="2016-11" db="EMBL/GenBank/DDBJ databases">
        <title>The macronuclear genome of Stentor coeruleus: a giant cell with tiny introns.</title>
        <authorList>
            <person name="Slabodnick M."/>
            <person name="Ruby J.G."/>
            <person name="Reiff S.B."/>
            <person name="Swart E.C."/>
            <person name="Gosai S."/>
            <person name="Prabakaran S."/>
            <person name="Witkowska E."/>
            <person name="Larue G.E."/>
            <person name="Fisher S."/>
            <person name="Freeman R.M."/>
            <person name="Gunawardena J."/>
            <person name="Chu W."/>
            <person name="Stover N.A."/>
            <person name="Gregory B.D."/>
            <person name="Nowacki M."/>
            <person name="Derisi J."/>
            <person name="Roy S.W."/>
            <person name="Marshall W.F."/>
            <person name="Sood P."/>
        </authorList>
    </citation>
    <scope>NUCLEOTIDE SEQUENCE [LARGE SCALE GENOMIC DNA]</scope>
    <source>
        <strain evidence="3">WM001</strain>
    </source>
</reference>
<proteinExistence type="predicted"/>
<dbReference type="Proteomes" id="UP000187209">
    <property type="component" value="Unassembled WGS sequence"/>
</dbReference>
<name>A0A1R2C6T1_9CILI</name>
<comment type="caution">
    <text evidence="3">The sequence shown here is derived from an EMBL/GenBank/DDBJ whole genome shotgun (WGS) entry which is preliminary data.</text>
</comment>
<accession>A0A1R2C6T1</accession>
<feature type="region of interest" description="Disordered" evidence="2">
    <location>
        <begin position="344"/>
        <end position="368"/>
    </location>
</feature>
<evidence type="ECO:0008006" key="5">
    <source>
        <dbReference type="Google" id="ProtNLM"/>
    </source>
</evidence>